<evidence type="ECO:0000313" key="13">
    <source>
        <dbReference type="Proteomes" id="UP000094389"/>
    </source>
</evidence>
<dbReference type="GO" id="GO:0045259">
    <property type="term" value="C:proton-transporting ATP synthase complex"/>
    <property type="evidence" value="ECO:0007669"/>
    <property type="project" value="UniProtKB-KW"/>
</dbReference>
<dbReference type="EMBL" id="KV453927">
    <property type="protein sequence ID" value="ODV74829.1"/>
    <property type="molecule type" value="Genomic_DNA"/>
</dbReference>
<dbReference type="FunFam" id="1.20.5.2210:FF:000002">
    <property type="entry name" value="ATP synthase subunit 4 mitochondrial"/>
    <property type="match status" value="1"/>
</dbReference>
<dbReference type="Proteomes" id="UP000038830">
    <property type="component" value="Unassembled WGS sequence"/>
</dbReference>
<reference evidence="10" key="1">
    <citation type="submission" date="2014-12" db="EMBL/GenBank/DDBJ databases">
        <authorList>
            <person name="Jaenicke S."/>
        </authorList>
    </citation>
    <scope>NUCLEOTIDE SEQUENCE [LARGE SCALE GENOMIC DNA]</scope>
    <source>
        <strain evidence="10">CBS1600</strain>
    </source>
</reference>
<organism evidence="10 12">
    <name type="scientific">Cyberlindnera jadinii (strain ATCC 18201 / CBS 1600 / BCRC 20928 / JCM 3617 / NBRC 0987 / NRRL Y-1542)</name>
    <name type="common">Torula yeast</name>
    <name type="synonym">Candida utilis</name>
    <dbReference type="NCBI Taxonomy" id="983966"/>
    <lineage>
        <taxon>Eukaryota</taxon>
        <taxon>Fungi</taxon>
        <taxon>Dikarya</taxon>
        <taxon>Ascomycota</taxon>
        <taxon>Saccharomycotina</taxon>
        <taxon>Saccharomycetes</taxon>
        <taxon>Phaffomycetales</taxon>
        <taxon>Phaffomycetaceae</taxon>
        <taxon>Cyberlindnera</taxon>
    </lineage>
</organism>
<comment type="similarity">
    <text evidence="9">Belongs to the eukaryotic ATPase B chain family.</text>
</comment>
<dbReference type="AlphaFoldDB" id="A0A0H5CBD4"/>
<evidence type="ECO:0000256" key="1">
    <source>
        <dbReference type="ARBA" id="ARBA00003411"/>
    </source>
</evidence>
<evidence type="ECO:0000256" key="3">
    <source>
        <dbReference type="ARBA" id="ARBA00022547"/>
    </source>
</evidence>
<evidence type="ECO:0000256" key="4">
    <source>
        <dbReference type="ARBA" id="ARBA00022781"/>
    </source>
</evidence>
<dbReference type="PANTHER" id="PTHR12733:SF3">
    <property type="entry name" value="ATP SYNTHASE F(0) COMPLEX SUBUNIT B1, MITOCHONDRIAL"/>
    <property type="match status" value="1"/>
</dbReference>
<evidence type="ECO:0000256" key="7">
    <source>
        <dbReference type="ARBA" id="ARBA00023128"/>
    </source>
</evidence>
<dbReference type="Pfam" id="PF05405">
    <property type="entry name" value="Mt_ATP-synt_B"/>
    <property type="match status" value="1"/>
</dbReference>
<dbReference type="OMA" id="YTEWADG"/>
<keyword evidence="3 9" id="KW-0138">CF(0)</keyword>
<accession>A0A1E4S5P0</accession>
<evidence type="ECO:0000313" key="12">
    <source>
        <dbReference type="Proteomes" id="UP000038830"/>
    </source>
</evidence>
<dbReference type="InterPro" id="IPR013837">
    <property type="entry name" value="ATP_synth_F0_suB"/>
</dbReference>
<comment type="function">
    <text evidence="9">Subunit b, of the mitochondrial membrane ATP synthase complex (F(1)F(0) ATP synthase or Complex V) that produces ATP from ADP in the presence of a proton gradient across the membrane which is generated by electron transport complexes of the respiratory chain. ATP synthase complex consist of a soluble F(1) head domain - the catalytic core - and a membrane F(1) domain - the membrane proton channel. These two domains are linked by a central stalk rotating inside the F(1) region and a stationary peripheral stalk. During catalysis, ATP synthesis in the catalytic domain of F(1) is coupled via a rotary mechanism of the central stalk subunits to proton translocation. In vivo, can only synthesize ATP although its ATP hydrolase activity can be activated artificially in vitro. Part of the complex F(0) domain. Part of the complex F(0) domain and the peripheric stalk, which acts as a stator to hold the catalytic alpha(3)beta(3) subcomplex and subunit a/ATP6 static relative to the rotary elements.</text>
</comment>
<evidence type="ECO:0000256" key="2">
    <source>
        <dbReference type="ARBA" id="ARBA00022448"/>
    </source>
</evidence>
<reference evidence="12" key="2">
    <citation type="journal article" date="2015" name="J. Biotechnol.">
        <title>The structure of the Cyberlindnera jadinii genome and its relation to Candida utilis analyzed by the occurrence of single nucleotide polymorphisms.</title>
        <authorList>
            <person name="Rupp O."/>
            <person name="Brinkrolf K."/>
            <person name="Buerth C."/>
            <person name="Kunigo M."/>
            <person name="Schneider J."/>
            <person name="Jaenicke S."/>
            <person name="Goesmann A."/>
            <person name="Puehler A."/>
            <person name="Jaeger K.-E."/>
            <person name="Ernst J.F."/>
        </authorList>
    </citation>
    <scope>NUCLEOTIDE SEQUENCE [LARGE SCALE GENOMIC DNA]</scope>
    <source>
        <strain evidence="12">ATCC 18201 / CBS 1600 / BCRC 20928 / JCM 3617 / NBRC 0987 / NRRL Y-1542</strain>
    </source>
</reference>
<dbReference type="GeneID" id="30991391"/>
<dbReference type="RefSeq" id="XP_020071868.1">
    <property type="nucleotide sequence ID" value="XM_020216995.1"/>
</dbReference>
<protein>
    <recommendedName>
        <fullName evidence="9">ATP synthase subunit 4</fullName>
    </recommendedName>
</protein>
<gene>
    <name evidence="10" type="primary">ATP4</name>
    <name evidence="10" type="ORF">BN1211_1618</name>
    <name evidence="11" type="ORF">CYBJADRAFT_180789</name>
</gene>
<sequence length="231" mass="25330">MSLRQLSLRAVRPASLYRVAPIGVRCLSTQTPEQKKATSIIDALPGNSPLSKTGILATATAASVYAISNELYVLNEESILLGTFIAFSAIVAKVVAPLYKDWADERIKSVSDILNSSRTKHVEAVKERIESVSELKEVVDTTKALFEVSKETVELEAQAFELKQKVELAHEAKAVLDSWVRYEASVRQLEQEQLSSTVIAKVQKEIASPAFQKKALDEAVAEVEKIFAAAK</sequence>
<dbReference type="SUPFAM" id="SSF161060">
    <property type="entry name" value="ATP synthase B chain-like"/>
    <property type="match status" value="1"/>
</dbReference>
<keyword evidence="6 9" id="KW-0406">Ion transport</keyword>
<keyword evidence="13" id="KW-1185">Reference proteome</keyword>
<dbReference type="PANTHER" id="PTHR12733">
    <property type="entry name" value="MITOCHONDRIAL ATP SYNTHASE B CHAIN"/>
    <property type="match status" value="1"/>
</dbReference>
<dbReference type="GO" id="GO:0005743">
    <property type="term" value="C:mitochondrial inner membrane"/>
    <property type="evidence" value="ECO:0007669"/>
    <property type="project" value="UniProtKB-SubCell"/>
</dbReference>
<name>A0A0H5CBD4_CYBJN</name>
<dbReference type="GO" id="GO:0046933">
    <property type="term" value="F:proton-transporting ATP synthase activity, rotational mechanism"/>
    <property type="evidence" value="ECO:0007669"/>
    <property type="project" value="TreeGrafter"/>
</dbReference>
<dbReference type="InterPro" id="IPR008688">
    <property type="entry name" value="ATP_synth_Bsub_B/MI25"/>
</dbReference>
<proteinExistence type="inferred from homology"/>
<evidence type="ECO:0000313" key="11">
    <source>
        <dbReference type="EMBL" id="ODV74829.1"/>
    </source>
</evidence>
<keyword evidence="8 9" id="KW-0472">Membrane</keyword>
<dbReference type="Proteomes" id="UP000094389">
    <property type="component" value="Unassembled WGS sequence"/>
</dbReference>
<comment type="subunit">
    <text evidence="9">F-type ATPases have 2 components, CF(1) - the catalytic core - and CF(0) - the membrane proton channel. In yeast, the dimeric form of ATP synthase consists of 17 polypeptides: alpha, beta, gamma, delta, epsilon, 4 (B), 5 (OSCP), 6 (A), 8, 9 (C), d, E (Tim11), f, g, h, i/j and k.</text>
</comment>
<keyword evidence="2 9" id="KW-0813">Transport</keyword>
<dbReference type="Gene3D" id="1.20.5.2210">
    <property type="match status" value="1"/>
</dbReference>
<dbReference type="EMBL" id="CDQK01000002">
    <property type="protein sequence ID" value="CEP21504.1"/>
    <property type="molecule type" value="Genomic_DNA"/>
</dbReference>
<dbReference type="OrthoDB" id="67388at2759"/>
<keyword evidence="7 9" id="KW-0496">Mitochondrion</keyword>
<keyword evidence="4 9" id="KW-0375">Hydrogen ion transport</keyword>
<evidence type="ECO:0000256" key="9">
    <source>
        <dbReference type="RuleBase" id="RU368017"/>
    </source>
</evidence>
<evidence type="ECO:0000256" key="5">
    <source>
        <dbReference type="ARBA" id="ARBA00022792"/>
    </source>
</evidence>
<comment type="function">
    <text evidence="1">Mitochondrial membrane ATP synthase (F(1)F(0) ATP synthase or Complex V) produces ATP from ADP in the presence of a proton gradient across the membrane which is generated by electron transport complexes of the respiratory chain. F-type ATPases consist of two structural domains, F(1) - containing the extramembraneous catalytic core, and F(0) - containing the membrane proton channel, linked together by a central stalk and a peripheral stalk. During catalysis, ATP synthesis in the catalytic domain of F(1) is coupled via a rotary mechanism of the central stalk subunits to proton translocation. Part of the complex F(0) domain and the peripheric stalk, which acts as a stator to hold the catalytic alpha(3)beta(3) subcomplex and subunit a/ATP6 static relative to the rotary elements.</text>
</comment>
<evidence type="ECO:0000256" key="8">
    <source>
        <dbReference type="ARBA" id="ARBA00023136"/>
    </source>
</evidence>
<reference evidence="11 13" key="3">
    <citation type="journal article" date="2016" name="Proc. Natl. Acad. Sci. U.S.A.">
        <title>Comparative genomics of biotechnologically important yeasts.</title>
        <authorList>
            <person name="Riley R."/>
            <person name="Haridas S."/>
            <person name="Wolfe K.H."/>
            <person name="Lopes M.R."/>
            <person name="Hittinger C.T."/>
            <person name="Goeker M."/>
            <person name="Salamov A.A."/>
            <person name="Wisecaver J.H."/>
            <person name="Long T.M."/>
            <person name="Calvey C.H."/>
            <person name="Aerts A.L."/>
            <person name="Barry K.W."/>
            <person name="Choi C."/>
            <person name="Clum A."/>
            <person name="Coughlan A.Y."/>
            <person name="Deshpande S."/>
            <person name="Douglass A.P."/>
            <person name="Hanson S.J."/>
            <person name="Klenk H.-P."/>
            <person name="LaButti K.M."/>
            <person name="Lapidus A."/>
            <person name="Lindquist E.A."/>
            <person name="Lipzen A.M."/>
            <person name="Meier-Kolthoff J.P."/>
            <person name="Ohm R.A."/>
            <person name="Otillar R.P."/>
            <person name="Pangilinan J.L."/>
            <person name="Peng Y."/>
            <person name="Rokas A."/>
            <person name="Rosa C.A."/>
            <person name="Scheuner C."/>
            <person name="Sibirny A.A."/>
            <person name="Slot J.C."/>
            <person name="Stielow J.B."/>
            <person name="Sun H."/>
            <person name="Kurtzman C.P."/>
            <person name="Blackwell M."/>
            <person name="Grigoriev I.V."/>
            <person name="Jeffries T.W."/>
        </authorList>
    </citation>
    <scope>NUCLEOTIDE SEQUENCE [LARGE SCALE GENOMIC DNA]</scope>
    <source>
        <strain evidence="13">ATCC 18201 / CBS 1600 / BCRC 20928 / JCM 3617 / NBRC 0987 / NRRL Y-1542</strain>
        <strain evidence="11">NRRL Y-1542</strain>
    </source>
</reference>
<keyword evidence="5 9" id="KW-0999">Mitochondrion inner membrane</keyword>
<evidence type="ECO:0000313" key="10">
    <source>
        <dbReference type="EMBL" id="CEP21504.1"/>
    </source>
</evidence>
<accession>A0A0H5CBD4</accession>
<comment type="subcellular location">
    <subcellularLocation>
        <location evidence="9">Mitochondrion</location>
    </subcellularLocation>
    <subcellularLocation>
        <location evidence="9">Mitochondrion inner membrane</location>
    </subcellularLocation>
</comment>
<evidence type="ECO:0000256" key="6">
    <source>
        <dbReference type="ARBA" id="ARBA00023065"/>
    </source>
</evidence>
<dbReference type="STRING" id="983966.A0A0H5CBD4"/>